<dbReference type="PANTHER" id="PTHR38705">
    <property type="entry name" value="PROTEIN RDS1"/>
    <property type="match status" value="1"/>
</dbReference>
<protein>
    <submittedName>
        <fullName evidence="2">Uncharacterized protein</fullName>
    </submittedName>
</protein>
<dbReference type="InterPro" id="IPR009078">
    <property type="entry name" value="Ferritin-like_SF"/>
</dbReference>
<keyword evidence="3" id="KW-1185">Reference proteome</keyword>
<keyword evidence="1" id="KW-0732">Signal</keyword>
<accession>A0AAV9X9L5</accession>
<evidence type="ECO:0000256" key="1">
    <source>
        <dbReference type="SAM" id="SignalP"/>
    </source>
</evidence>
<dbReference type="AlphaFoldDB" id="A0AAV9X9L5"/>
<feature type="chain" id="PRO_5043911749" evidence="1">
    <location>
        <begin position="21"/>
        <end position="310"/>
    </location>
</feature>
<proteinExistence type="predicted"/>
<dbReference type="InterPro" id="IPR039254">
    <property type="entry name" value="Rds1"/>
</dbReference>
<evidence type="ECO:0000313" key="2">
    <source>
        <dbReference type="EMBL" id="KAK6538350.1"/>
    </source>
</evidence>
<dbReference type="PANTHER" id="PTHR38705:SF1">
    <property type="entry name" value="PROTEIN RDS1"/>
    <property type="match status" value="1"/>
</dbReference>
<sequence length="310" mass="32794">MKISTAIVTSLALLIGSTSAVPIVKKDDIDLTILQFALTLEHLENAFYKKAIAMMPESDFIAAGFTDDYYSRGLKYIVHDEEDHVRLLTAAITKAGGQPVQACTYEFPFNDVKSFASLSAILEGVGSSAYLGGAPLITSKAYLSVAGSILVTEALHNAIARSAINEIVPGTPYGTALTPNPVFTLAAAFIKSCPSSNQALPFKAYPALNTAQGLPAAPGMPFQFMVTEALPSSFFVTFIGGMDITSVTPTIASAYNFFATAPQNYGGQAYVLVTSTDLTGGPIDDSKILFGPAIVEFTPDAPTFDPNYIK</sequence>
<reference evidence="2 3" key="1">
    <citation type="submission" date="2019-10" db="EMBL/GenBank/DDBJ databases">
        <authorList>
            <person name="Palmer J.M."/>
        </authorList>
    </citation>
    <scope>NUCLEOTIDE SEQUENCE [LARGE SCALE GENOMIC DNA]</scope>
    <source>
        <strain evidence="2 3">TWF694</strain>
    </source>
</reference>
<dbReference type="SUPFAM" id="SSF47240">
    <property type="entry name" value="Ferritin-like"/>
    <property type="match status" value="1"/>
</dbReference>
<gene>
    <name evidence="2" type="ORF">TWF694_011229</name>
</gene>
<comment type="caution">
    <text evidence="2">The sequence shown here is derived from an EMBL/GenBank/DDBJ whole genome shotgun (WGS) entry which is preliminary data.</text>
</comment>
<dbReference type="EMBL" id="JAVHJO010000008">
    <property type="protein sequence ID" value="KAK6538350.1"/>
    <property type="molecule type" value="Genomic_DNA"/>
</dbReference>
<name>A0AAV9X9L5_9PEZI</name>
<evidence type="ECO:0000313" key="3">
    <source>
        <dbReference type="Proteomes" id="UP001365542"/>
    </source>
</evidence>
<dbReference type="Proteomes" id="UP001365542">
    <property type="component" value="Unassembled WGS sequence"/>
</dbReference>
<feature type="signal peptide" evidence="1">
    <location>
        <begin position="1"/>
        <end position="20"/>
    </location>
</feature>
<dbReference type="Pfam" id="PF13668">
    <property type="entry name" value="Ferritin_2"/>
    <property type="match status" value="1"/>
</dbReference>
<organism evidence="2 3">
    <name type="scientific">Orbilia ellipsospora</name>
    <dbReference type="NCBI Taxonomy" id="2528407"/>
    <lineage>
        <taxon>Eukaryota</taxon>
        <taxon>Fungi</taxon>
        <taxon>Dikarya</taxon>
        <taxon>Ascomycota</taxon>
        <taxon>Pezizomycotina</taxon>
        <taxon>Orbiliomycetes</taxon>
        <taxon>Orbiliales</taxon>
        <taxon>Orbiliaceae</taxon>
        <taxon>Orbilia</taxon>
    </lineage>
</organism>